<dbReference type="RefSeq" id="WP_162449480.1">
    <property type="nucleotide sequence ID" value="NZ_WLZY01000002.1"/>
</dbReference>
<keyword evidence="2 3" id="KW-0378">Hydrolase</keyword>
<gene>
    <name evidence="3" type="primary">dacB</name>
    <name evidence="3" type="ORF">F7O44_06765</name>
</gene>
<protein>
    <submittedName>
        <fullName evidence="3">D-alanyl-D-alanine carboxypeptidase/D-alanyl-D-alanine-endopeptidase</fullName>
        <ecNumber evidence="3">3.4.16.4</ecNumber>
    </submittedName>
</protein>
<sequence length="529" mass="56475">MHGRTRNVIATLAAGGLVAAFNVVPSALPATDSKDELAPAVQDLAADIDEILADPRMDGSQASVVVADAASGEVLYERNGENRLMPASNQKIVTSAAAMDVLGPDYTFTTTVETDARHTGRILAGDLYLRGTGDPTMLVEDYEALADEIADAGIQRVHGGVVADDTWFDDVRLGLGWDWDDEPFYYSAQISALTAAPDTDYDAGTVIIEVDPGRRVGDAPQVTMTPENEYVEIVNDATTTEAGTGRSLSIDRERGGNTIRISGTIATDGSGSRVWRTVWEPTDFAAHLFLAALEDRGVHVREGISRGSTPGDARVLAAHESMSLSELLIPFMKLSNNGHAEVLMKAMGRETAGAGTWAAGREAVRESLRGWDVEPGNMAIADGSGLGRRNWIPANELITLLRSIQDETWYDQWYESMPVAGIEERLVGGTLRSRMSGTAAEGNAVGKTGTLTGATGLSGYVTTADGDELVYSILLNYYLSGKPSDLEDQIVVRLAEHSADGESPMGTFSVPEPPAEMPDDLECSWTKAC</sequence>
<evidence type="ECO:0000313" key="3">
    <source>
        <dbReference type="EMBL" id="NDL56770.1"/>
    </source>
</evidence>
<dbReference type="Gene3D" id="3.50.80.20">
    <property type="entry name" value="D-Ala-D-Ala carboxypeptidase C, peptidase S13"/>
    <property type="match status" value="1"/>
</dbReference>
<dbReference type="Gene3D" id="3.40.710.10">
    <property type="entry name" value="DD-peptidase/beta-lactamase superfamily"/>
    <property type="match status" value="2"/>
</dbReference>
<dbReference type="PRINTS" id="PR00922">
    <property type="entry name" value="DADACBPTASE3"/>
</dbReference>
<dbReference type="GO" id="GO:0000270">
    <property type="term" value="P:peptidoglycan metabolic process"/>
    <property type="evidence" value="ECO:0007669"/>
    <property type="project" value="TreeGrafter"/>
</dbReference>
<proteinExistence type="inferred from homology"/>
<dbReference type="GO" id="GO:0006508">
    <property type="term" value="P:proteolysis"/>
    <property type="evidence" value="ECO:0007669"/>
    <property type="project" value="InterPro"/>
</dbReference>
<dbReference type="InterPro" id="IPR012338">
    <property type="entry name" value="Beta-lactam/transpept-like"/>
</dbReference>
<dbReference type="AlphaFoldDB" id="A0A7K3M0J2"/>
<evidence type="ECO:0000313" key="4">
    <source>
        <dbReference type="Proteomes" id="UP000460435"/>
    </source>
</evidence>
<keyword evidence="3" id="KW-0121">Carboxypeptidase</keyword>
<evidence type="ECO:0000256" key="1">
    <source>
        <dbReference type="ARBA" id="ARBA00006096"/>
    </source>
</evidence>
<comment type="caution">
    <text evidence="3">The sequence shown here is derived from an EMBL/GenBank/DDBJ whole genome shotgun (WGS) entry which is preliminary data.</text>
</comment>
<dbReference type="PANTHER" id="PTHR30023">
    <property type="entry name" value="D-ALANYL-D-ALANINE CARBOXYPEPTIDASE"/>
    <property type="match status" value="1"/>
</dbReference>
<dbReference type="Pfam" id="PF02113">
    <property type="entry name" value="Peptidase_S13"/>
    <property type="match status" value="1"/>
</dbReference>
<keyword evidence="4" id="KW-1185">Reference proteome</keyword>
<keyword evidence="3" id="KW-0645">Protease</keyword>
<comment type="similarity">
    <text evidence="1">Belongs to the peptidase S13 family.</text>
</comment>
<dbReference type="EMBL" id="WLZY01000002">
    <property type="protein sequence ID" value="NDL56770.1"/>
    <property type="molecule type" value="Genomic_DNA"/>
</dbReference>
<accession>A0A7K3M0J2</accession>
<reference evidence="3 4" key="1">
    <citation type="submission" date="2019-11" db="EMBL/GenBank/DDBJ databases">
        <authorList>
            <person name="Li X.-J."/>
            <person name="Feng X.-M."/>
        </authorList>
    </citation>
    <scope>NUCLEOTIDE SEQUENCE [LARGE SCALE GENOMIC DNA]</scope>
    <source>
        <strain evidence="3 4">XMNu-373</strain>
    </source>
</reference>
<name>A0A7K3M0J2_9ACTN</name>
<dbReference type="NCBIfam" id="TIGR00666">
    <property type="entry name" value="PBP4"/>
    <property type="match status" value="1"/>
</dbReference>
<dbReference type="PANTHER" id="PTHR30023:SF0">
    <property type="entry name" value="PENICILLIN-SENSITIVE CARBOXYPEPTIDASE A"/>
    <property type="match status" value="1"/>
</dbReference>
<dbReference type="InterPro" id="IPR000667">
    <property type="entry name" value="Peptidase_S13"/>
</dbReference>
<dbReference type="GO" id="GO:0009002">
    <property type="term" value="F:serine-type D-Ala-D-Ala carboxypeptidase activity"/>
    <property type="evidence" value="ECO:0007669"/>
    <property type="project" value="UniProtKB-EC"/>
</dbReference>
<dbReference type="EC" id="3.4.16.4" evidence="3"/>
<organism evidence="3 4">
    <name type="scientific">Phytoactinopolyspora mesophila</name>
    <dbReference type="NCBI Taxonomy" id="2650750"/>
    <lineage>
        <taxon>Bacteria</taxon>
        <taxon>Bacillati</taxon>
        <taxon>Actinomycetota</taxon>
        <taxon>Actinomycetes</taxon>
        <taxon>Jiangellales</taxon>
        <taxon>Jiangellaceae</taxon>
        <taxon>Phytoactinopolyspora</taxon>
    </lineage>
</organism>
<dbReference type="Proteomes" id="UP000460435">
    <property type="component" value="Unassembled WGS sequence"/>
</dbReference>
<dbReference type="SUPFAM" id="SSF56601">
    <property type="entry name" value="beta-lactamase/transpeptidase-like"/>
    <property type="match status" value="1"/>
</dbReference>
<evidence type="ECO:0000256" key="2">
    <source>
        <dbReference type="ARBA" id="ARBA00022801"/>
    </source>
</evidence>